<reference evidence="2" key="1">
    <citation type="submission" date="2020-08" db="EMBL/GenBank/DDBJ databases">
        <title>Multicomponent nature underlies the extraordinary mechanical properties of spider dragline silk.</title>
        <authorList>
            <person name="Kono N."/>
            <person name="Nakamura H."/>
            <person name="Mori M."/>
            <person name="Yoshida Y."/>
            <person name="Ohtoshi R."/>
            <person name="Malay A.D."/>
            <person name="Moran D.A.P."/>
            <person name="Tomita M."/>
            <person name="Numata K."/>
            <person name="Arakawa K."/>
        </authorList>
    </citation>
    <scope>NUCLEOTIDE SEQUENCE</scope>
</reference>
<dbReference type="AlphaFoldDB" id="A0A8X6NU29"/>
<evidence type="ECO:0000256" key="1">
    <source>
        <dbReference type="SAM" id="MobiDB-lite"/>
    </source>
</evidence>
<accession>A0A8X6NU29</accession>
<name>A0A8X6NU29_NEPPI</name>
<comment type="caution">
    <text evidence="2">The sequence shown here is derived from an EMBL/GenBank/DDBJ whole genome shotgun (WGS) entry which is preliminary data.</text>
</comment>
<feature type="region of interest" description="Disordered" evidence="1">
    <location>
        <begin position="1"/>
        <end position="32"/>
    </location>
</feature>
<proteinExistence type="predicted"/>
<feature type="compositionally biased region" description="Pro residues" evidence="1">
    <location>
        <begin position="1"/>
        <end position="22"/>
    </location>
</feature>
<dbReference type="EMBL" id="BMAW01062227">
    <property type="protein sequence ID" value="GFT34983.1"/>
    <property type="molecule type" value="Genomic_DNA"/>
</dbReference>
<keyword evidence="3" id="KW-1185">Reference proteome</keyword>
<protein>
    <submittedName>
        <fullName evidence="2">Uncharacterized protein</fullName>
    </submittedName>
</protein>
<sequence>MFYLPSTPPSKSPSTPPSPFSPRIPSRRSVSNISGLSGASARLVLPLEVVSVASDRRDRSTTHVHSITKRQEFICGRNSKDCIDHMMTEFNTS</sequence>
<dbReference type="Proteomes" id="UP000887013">
    <property type="component" value="Unassembled WGS sequence"/>
</dbReference>
<gene>
    <name evidence="2" type="ORF">NPIL_607351</name>
</gene>
<evidence type="ECO:0000313" key="3">
    <source>
        <dbReference type="Proteomes" id="UP000887013"/>
    </source>
</evidence>
<organism evidence="2 3">
    <name type="scientific">Nephila pilipes</name>
    <name type="common">Giant wood spider</name>
    <name type="synonym">Nephila maculata</name>
    <dbReference type="NCBI Taxonomy" id="299642"/>
    <lineage>
        <taxon>Eukaryota</taxon>
        <taxon>Metazoa</taxon>
        <taxon>Ecdysozoa</taxon>
        <taxon>Arthropoda</taxon>
        <taxon>Chelicerata</taxon>
        <taxon>Arachnida</taxon>
        <taxon>Araneae</taxon>
        <taxon>Araneomorphae</taxon>
        <taxon>Entelegynae</taxon>
        <taxon>Araneoidea</taxon>
        <taxon>Nephilidae</taxon>
        <taxon>Nephila</taxon>
    </lineage>
</organism>
<evidence type="ECO:0000313" key="2">
    <source>
        <dbReference type="EMBL" id="GFT34983.1"/>
    </source>
</evidence>